<dbReference type="InterPro" id="IPR055396">
    <property type="entry name" value="DUF7088"/>
</dbReference>
<sequence>MSSLKNIITSKYLTLPLLIAVLFLLNYFAGLSGIRFDLTKDQRYTLSDAAIRSTESFDSPLYIDIFLEGDLPSEFLKLRKETAQILREFQSENSHIKVNFIDPEEEGNEDTAQRLQAMGMQPAAVTIEEGSKVSQEMVYPWALVNYQQRTVKVALLKNTLGASLEERVSSSVQHLEYAFADAFTKVGMKDKKKIAVLKGNGELMDIEIADFLSALKDYYQIAPFTLDSANANAARTLEQLKEYDLTIIAKPTEAFSAEEKLVMDQYTLHGGKSLWLVDRVQMEMDSLYQNEGESVAVPRNLNLDDLFFKYGVRINPSLVSDLYFTQIVLATGSGSQTQYNPAPWLYHPMIFSEENHPVNTNIEALRMQFANPIDTLGNAINKTVLLRSSPLSKSVGAPALISLETVTREPDKESFNSGGMPLAVLLEGSFTSVFKNRLLPVSVNDYREQGDESAMIVISDGDLIRNDIQNGRPLELGYDKWTNNFYGNKEFLLNCVNYLLDDSGLINIRSKKVEIAFLDSQKAYLEKSKWQFINLGMPVLLSALFGFGFAFYRKRRYAR</sequence>
<dbReference type="Proteomes" id="UP000305939">
    <property type="component" value="Unassembled WGS sequence"/>
</dbReference>
<accession>A0A4S3LWT3</accession>
<dbReference type="Pfam" id="PF23357">
    <property type="entry name" value="DUF7088"/>
    <property type="match status" value="1"/>
</dbReference>
<proteinExistence type="predicted"/>
<evidence type="ECO:0000259" key="2">
    <source>
        <dbReference type="Pfam" id="PF09822"/>
    </source>
</evidence>
<dbReference type="InterPro" id="IPR019196">
    <property type="entry name" value="ABC_transp_unknown"/>
</dbReference>
<dbReference type="NCBIfam" id="TIGR03521">
    <property type="entry name" value="GldG"/>
    <property type="match status" value="1"/>
</dbReference>
<dbReference type="EMBL" id="SSMC01000005">
    <property type="protein sequence ID" value="THD65502.1"/>
    <property type="molecule type" value="Genomic_DNA"/>
</dbReference>
<evidence type="ECO:0000259" key="3">
    <source>
        <dbReference type="Pfam" id="PF23357"/>
    </source>
</evidence>
<dbReference type="OrthoDB" id="9777219at2"/>
<dbReference type="RefSeq" id="WP_136337196.1">
    <property type="nucleotide sequence ID" value="NZ_QXMP01000025.1"/>
</dbReference>
<reference evidence="4 5" key="1">
    <citation type="submission" date="2019-04" db="EMBL/GenBank/DDBJ databases">
        <title>Draft genome sequence of Robertkochia marina CC-AMO-30D.</title>
        <authorList>
            <person name="Hameed A."/>
            <person name="Lin S.-Y."/>
            <person name="Shahina M."/>
            <person name="Lai W.-A."/>
            <person name="Young C.-C."/>
        </authorList>
    </citation>
    <scope>NUCLEOTIDE SEQUENCE [LARGE SCALE GENOMIC DNA]</scope>
    <source>
        <strain evidence="4 5">CC-AMO-30D</strain>
    </source>
</reference>
<protein>
    <submittedName>
        <fullName evidence="4">Gliding motility-associated ABC transporter substrate-binding protein GldG</fullName>
    </submittedName>
</protein>
<gene>
    <name evidence="4" type="primary">gldG</name>
    <name evidence="4" type="ORF">E7Z59_15085</name>
</gene>
<evidence type="ECO:0000313" key="4">
    <source>
        <dbReference type="EMBL" id="THD65502.1"/>
    </source>
</evidence>
<keyword evidence="1" id="KW-0812">Transmembrane</keyword>
<dbReference type="InterPro" id="IPR019863">
    <property type="entry name" value="Motility-assoc_ABC-rel_GldG"/>
</dbReference>
<name>A0A4S3LWT3_9FLAO</name>
<keyword evidence="1" id="KW-1133">Transmembrane helix</keyword>
<dbReference type="AlphaFoldDB" id="A0A4S3LWT3"/>
<comment type="caution">
    <text evidence="4">The sequence shown here is derived from an EMBL/GenBank/DDBJ whole genome shotgun (WGS) entry which is preliminary data.</text>
</comment>
<dbReference type="Pfam" id="PF09822">
    <property type="entry name" value="ABC_transp_aux"/>
    <property type="match status" value="1"/>
</dbReference>
<feature type="domain" description="ABC-type uncharacterised transport system" evidence="2">
    <location>
        <begin position="191"/>
        <end position="495"/>
    </location>
</feature>
<feature type="domain" description="DUF7088" evidence="3">
    <location>
        <begin position="40"/>
        <end position="144"/>
    </location>
</feature>
<evidence type="ECO:0000313" key="5">
    <source>
        <dbReference type="Proteomes" id="UP000305939"/>
    </source>
</evidence>
<keyword evidence="1" id="KW-0472">Membrane</keyword>
<evidence type="ECO:0000256" key="1">
    <source>
        <dbReference type="SAM" id="Phobius"/>
    </source>
</evidence>
<feature type="transmembrane region" description="Helical" evidence="1">
    <location>
        <begin position="530"/>
        <end position="552"/>
    </location>
</feature>
<organism evidence="4 5">
    <name type="scientific">Robertkochia marina</name>
    <dbReference type="NCBI Taxonomy" id="1227945"/>
    <lineage>
        <taxon>Bacteria</taxon>
        <taxon>Pseudomonadati</taxon>
        <taxon>Bacteroidota</taxon>
        <taxon>Flavobacteriia</taxon>
        <taxon>Flavobacteriales</taxon>
        <taxon>Flavobacteriaceae</taxon>
        <taxon>Robertkochia</taxon>
    </lineage>
</organism>
<keyword evidence="5" id="KW-1185">Reference proteome</keyword>